<evidence type="ECO:0000256" key="1">
    <source>
        <dbReference type="ARBA" id="ARBA00022448"/>
    </source>
</evidence>
<dbReference type="PANTHER" id="PTHR33214:SF73">
    <property type="entry name" value="BIFUNCTIONAL INHIBITOR_LIPID-TRANSFER PROTEIN_SEED STORAGE 2S ALBUMIN SUPERFAMILY PROTEIN"/>
    <property type="match status" value="1"/>
</dbReference>
<gene>
    <name evidence="5" type="ORF">V5N11_005133</name>
</gene>
<dbReference type="GO" id="GO:0008289">
    <property type="term" value="F:lipid binding"/>
    <property type="evidence" value="ECO:0007669"/>
    <property type="project" value="UniProtKB-KW"/>
</dbReference>
<dbReference type="SMART" id="SM00499">
    <property type="entry name" value="AAI"/>
    <property type="match status" value="1"/>
</dbReference>
<sequence length="110" mass="11177">MKIITSILIVFVIISILFPAPIKAAADTGNTGNSTGDTGNVGVTCDARQLQPCLPAITGGGAPSGPCCGKLKEQQTCLCGFAKNPAFAQYISSPNSRKVLAACGVAYPTC</sequence>
<dbReference type="AlphaFoldDB" id="A0ABD0ZCH2"/>
<organism evidence="5 6">
    <name type="scientific">Cardamine amara subsp. amara</name>
    <dbReference type="NCBI Taxonomy" id="228776"/>
    <lineage>
        <taxon>Eukaryota</taxon>
        <taxon>Viridiplantae</taxon>
        <taxon>Streptophyta</taxon>
        <taxon>Embryophyta</taxon>
        <taxon>Tracheophyta</taxon>
        <taxon>Spermatophyta</taxon>
        <taxon>Magnoliopsida</taxon>
        <taxon>eudicotyledons</taxon>
        <taxon>Gunneridae</taxon>
        <taxon>Pentapetalae</taxon>
        <taxon>rosids</taxon>
        <taxon>malvids</taxon>
        <taxon>Brassicales</taxon>
        <taxon>Brassicaceae</taxon>
        <taxon>Cardamineae</taxon>
        <taxon>Cardamine</taxon>
    </lineage>
</organism>
<dbReference type="CDD" id="cd01959">
    <property type="entry name" value="nsLTP2"/>
    <property type="match status" value="1"/>
</dbReference>
<dbReference type="InterPro" id="IPR016140">
    <property type="entry name" value="Bifunc_inhib/LTP/seed_store"/>
</dbReference>
<protein>
    <submittedName>
        <fullName evidence="5">Non-specific lipid-transfer protein AKCS9</fullName>
    </submittedName>
</protein>
<dbReference type="PANTHER" id="PTHR33214">
    <property type="entry name" value="BIFUNCTIONAL INHIBITOR/LIPID-TRANSFER PROTEIN/SEED STORAGE 2S ALBUMIN SUPERFAMILY PROTEIN"/>
    <property type="match status" value="1"/>
</dbReference>
<keyword evidence="6" id="KW-1185">Reference proteome</keyword>
<keyword evidence="2" id="KW-0446">Lipid-binding</keyword>
<evidence type="ECO:0000256" key="2">
    <source>
        <dbReference type="ARBA" id="ARBA00023121"/>
    </source>
</evidence>
<evidence type="ECO:0000313" key="6">
    <source>
        <dbReference type="Proteomes" id="UP001558713"/>
    </source>
</evidence>
<keyword evidence="1" id="KW-0813">Transport</keyword>
<dbReference type="InterPro" id="IPR036312">
    <property type="entry name" value="Bifun_inhib/LTP/seed_sf"/>
</dbReference>
<evidence type="ECO:0000259" key="4">
    <source>
        <dbReference type="SMART" id="SM00499"/>
    </source>
</evidence>
<evidence type="ECO:0000256" key="3">
    <source>
        <dbReference type="SAM" id="SignalP"/>
    </source>
</evidence>
<feature type="signal peptide" evidence="3">
    <location>
        <begin position="1"/>
        <end position="24"/>
    </location>
</feature>
<feature type="domain" description="Bifunctional inhibitor/plant lipid transfer protein/seed storage helical" evidence="4">
    <location>
        <begin position="45"/>
        <end position="110"/>
    </location>
</feature>
<dbReference type="EMBL" id="JBANAX010000824">
    <property type="protein sequence ID" value="KAL1192377.1"/>
    <property type="molecule type" value="Genomic_DNA"/>
</dbReference>
<dbReference type="Proteomes" id="UP001558713">
    <property type="component" value="Unassembled WGS sequence"/>
</dbReference>
<keyword evidence="3" id="KW-0732">Signal</keyword>
<reference evidence="5 6" key="1">
    <citation type="submission" date="2024-04" db="EMBL/GenBank/DDBJ databases">
        <title>Genome assembly C_amara_ONT_v2.</title>
        <authorList>
            <person name="Yant L."/>
            <person name="Moore C."/>
            <person name="Slenker M."/>
        </authorList>
    </citation>
    <scope>NUCLEOTIDE SEQUENCE [LARGE SCALE GENOMIC DNA]</scope>
    <source>
        <tissue evidence="5">Leaf</tissue>
    </source>
</reference>
<dbReference type="InterPro" id="IPR033872">
    <property type="entry name" value="nsLTP2"/>
</dbReference>
<feature type="chain" id="PRO_5044843690" evidence="3">
    <location>
        <begin position="25"/>
        <end position="110"/>
    </location>
</feature>
<evidence type="ECO:0000313" key="5">
    <source>
        <dbReference type="EMBL" id="KAL1192377.1"/>
    </source>
</evidence>
<name>A0ABD0ZCH2_CARAN</name>
<dbReference type="SUPFAM" id="SSF47699">
    <property type="entry name" value="Bifunctional inhibitor/lipid-transfer protein/seed storage 2S albumin"/>
    <property type="match status" value="1"/>
</dbReference>
<dbReference type="Gene3D" id="1.10.110.10">
    <property type="entry name" value="Plant lipid-transfer and hydrophobic proteins"/>
    <property type="match status" value="1"/>
</dbReference>
<proteinExistence type="predicted"/>
<dbReference type="Pfam" id="PF14368">
    <property type="entry name" value="LTP_2"/>
    <property type="match status" value="1"/>
</dbReference>
<comment type="caution">
    <text evidence="5">The sequence shown here is derived from an EMBL/GenBank/DDBJ whole genome shotgun (WGS) entry which is preliminary data.</text>
</comment>
<accession>A0ABD0ZCH2</accession>